<keyword evidence="2" id="KW-0285">Flavoprotein</keyword>
<dbReference type="InterPro" id="IPR005025">
    <property type="entry name" value="FMN_Rdtase-like_dom"/>
</dbReference>
<evidence type="ECO:0000313" key="4">
    <source>
        <dbReference type="EMBL" id="MCQ3827911.1"/>
    </source>
</evidence>
<keyword evidence="5" id="KW-1185">Reference proteome</keyword>
<sequence length="202" mass="21493">MNTRNTRSTPHLLALSGSLRKDSWNRQLAAAAASFARAGGAEVTEIDLRDFPLPLFDEDIEAAGVPESAGRLKQLFASADGFLIASPEYNGSITAALKNLIDWVSRPDGQFARAEVFLGRRAALFATSPGGLGGMRGLNHLRDILQPLGTWIAPTMLAVPSSMTAFADGRLVDATATAQLRTLVEDTLRAIETESRGATNVA</sequence>
<dbReference type="PANTHER" id="PTHR30543">
    <property type="entry name" value="CHROMATE REDUCTASE"/>
    <property type="match status" value="1"/>
</dbReference>
<evidence type="ECO:0000256" key="1">
    <source>
        <dbReference type="ARBA" id="ARBA00001917"/>
    </source>
</evidence>
<evidence type="ECO:0000256" key="2">
    <source>
        <dbReference type="ARBA" id="ARBA00022643"/>
    </source>
</evidence>
<organism evidence="4 5">
    <name type="scientific">Microbulbifer elongatus</name>
    <dbReference type="NCBI Taxonomy" id="86173"/>
    <lineage>
        <taxon>Bacteria</taxon>
        <taxon>Pseudomonadati</taxon>
        <taxon>Pseudomonadota</taxon>
        <taxon>Gammaproteobacteria</taxon>
        <taxon>Cellvibrionales</taxon>
        <taxon>Microbulbiferaceae</taxon>
        <taxon>Microbulbifer</taxon>
    </lineage>
</organism>
<dbReference type="EMBL" id="JACASI010000008">
    <property type="protein sequence ID" value="MCQ3827911.1"/>
    <property type="molecule type" value="Genomic_DNA"/>
</dbReference>
<dbReference type="InterPro" id="IPR029039">
    <property type="entry name" value="Flavoprotein-like_sf"/>
</dbReference>
<evidence type="ECO:0000313" key="5">
    <source>
        <dbReference type="Proteomes" id="UP001205566"/>
    </source>
</evidence>
<dbReference type="PANTHER" id="PTHR30543:SF21">
    <property type="entry name" value="NAD(P)H-DEPENDENT FMN REDUCTASE LOT6"/>
    <property type="match status" value="1"/>
</dbReference>
<dbReference type="SUPFAM" id="SSF52218">
    <property type="entry name" value="Flavoproteins"/>
    <property type="match status" value="1"/>
</dbReference>
<comment type="cofactor">
    <cofactor evidence="1">
        <name>FMN</name>
        <dbReference type="ChEBI" id="CHEBI:58210"/>
    </cofactor>
</comment>
<accession>A0ABT1NYR9</accession>
<dbReference type="InterPro" id="IPR050712">
    <property type="entry name" value="NAD(P)H-dep_reductase"/>
</dbReference>
<protein>
    <submittedName>
        <fullName evidence="4">NAD(P)H-dependent oxidoreductase</fullName>
    </submittedName>
</protein>
<evidence type="ECO:0000259" key="3">
    <source>
        <dbReference type="Pfam" id="PF03358"/>
    </source>
</evidence>
<dbReference type="Proteomes" id="UP001205566">
    <property type="component" value="Unassembled WGS sequence"/>
</dbReference>
<proteinExistence type="predicted"/>
<feature type="domain" description="NADPH-dependent FMN reductase-like" evidence="3">
    <location>
        <begin position="11"/>
        <end position="161"/>
    </location>
</feature>
<gene>
    <name evidence="4" type="ORF">HXX02_00480</name>
</gene>
<dbReference type="Gene3D" id="3.40.50.360">
    <property type="match status" value="1"/>
</dbReference>
<comment type="caution">
    <text evidence="4">The sequence shown here is derived from an EMBL/GenBank/DDBJ whole genome shotgun (WGS) entry which is preliminary data.</text>
</comment>
<name>A0ABT1NYR9_9GAMM</name>
<dbReference type="RefSeq" id="WP_255872840.1">
    <property type="nucleotide sequence ID" value="NZ_JACASI010000008.1"/>
</dbReference>
<keyword evidence="2" id="KW-0288">FMN</keyword>
<dbReference type="Pfam" id="PF03358">
    <property type="entry name" value="FMN_red"/>
    <property type="match status" value="1"/>
</dbReference>
<reference evidence="4" key="1">
    <citation type="thesis" date="2020" institute="Technische Universitat Dresden" country="Dresden, Germany">
        <title>The Agarolytic System of Microbulbifer elongatus PORT2, Isolated from Batu Karas, Pangandaran West Java Indonesia.</title>
        <authorList>
            <person name="Anggraeni S.R."/>
        </authorList>
    </citation>
    <scope>NUCLEOTIDE SEQUENCE</scope>
    <source>
        <strain evidence="4">PORT2</strain>
    </source>
</reference>